<sequence length="315" mass="35678">MMDHKPANIAILGATGHIAKNLILGLSAANEYQFYLFARSKDRLALFLAENNLKEHVHLCSYEQFAQAAVYDVIINGVGIGDPQDLIQHPFKVFQITEQYDNMILQYQQMYPTSTYINLSSGAAYGSDFECPATNGKPLTLDINHLSVKDFYGISKLNMEAKHRSLNSYRIVDLRVFGFFSAFIDLNSKYLLTDIIKHIKTGEVLHTSADNIVRDYVHPKDFLHLIKLCLQENVMNNVYDVYSLKPAAKFEILDYFAETHGLNYVIQSDPSHDSITGSKNNYYSLNHKASDIGYRPCYTSLQSIQTGYGQLKIGM</sequence>
<evidence type="ECO:0000313" key="3">
    <source>
        <dbReference type="Proteomes" id="UP000596857"/>
    </source>
</evidence>
<gene>
    <name evidence="2" type="ORF">GC101_11405</name>
</gene>
<comment type="caution">
    <text evidence="2">The sequence shown here is derived from an EMBL/GenBank/DDBJ whole genome shotgun (WGS) entry which is preliminary data.</text>
</comment>
<accession>A0ABX1YG87</accession>
<proteinExistence type="predicted"/>
<dbReference type="Pfam" id="PF01370">
    <property type="entry name" value="Epimerase"/>
    <property type="match status" value="1"/>
</dbReference>
<dbReference type="EMBL" id="WHOB01000027">
    <property type="protein sequence ID" value="NOU79484.1"/>
    <property type="molecule type" value="Genomic_DNA"/>
</dbReference>
<protein>
    <submittedName>
        <fullName evidence="2">NAD-dependent epimerase/dehydratase family protein</fullName>
    </submittedName>
</protein>
<dbReference type="InterPro" id="IPR036291">
    <property type="entry name" value="NAD(P)-bd_dom_sf"/>
</dbReference>
<organism evidence="2 3">
    <name type="scientific">Paenibacillus phytohabitans</name>
    <dbReference type="NCBI Taxonomy" id="2654978"/>
    <lineage>
        <taxon>Bacteria</taxon>
        <taxon>Bacillati</taxon>
        <taxon>Bacillota</taxon>
        <taxon>Bacilli</taxon>
        <taxon>Bacillales</taxon>
        <taxon>Paenibacillaceae</taxon>
        <taxon>Paenibacillus</taxon>
    </lineage>
</organism>
<evidence type="ECO:0000259" key="1">
    <source>
        <dbReference type="Pfam" id="PF01370"/>
    </source>
</evidence>
<dbReference type="Gene3D" id="3.40.50.720">
    <property type="entry name" value="NAD(P)-binding Rossmann-like Domain"/>
    <property type="match status" value="1"/>
</dbReference>
<dbReference type="RefSeq" id="WP_171717341.1">
    <property type="nucleotide sequence ID" value="NZ_WHOB01000027.1"/>
</dbReference>
<dbReference type="InterPro" id="IPR001509">
    <property type="entry name" value="Epimerase_deHydtase"/>
</dbReference>
<dbReference type="Proteomes" id="UP000596857">
    <property type="component" value="Unassembled WGS sequence"/>
</dbReference>
<reference evidence="2 3" key="1">
    <citation type="submission" date="2019-10" db="EMBL/GenBank/DDBJ databases">
        <title>Description of Paenibacillus terricola sp. nov.</title>
        <authorList>
            <person name="Carlier A."/>
            <person name="Qi S."/>
        </authorList>
    </citation>
    <scope>NUCLEOTIDE SEQUENCE [LARGE SCALE GENOMIC DNA]</scope>
    <source>
        <strain evidence="2 3">LMG 31459</strain>
    </source>
</reference>
<evidence type="ECO:0000313" key="2">
    <source>
        <dbReference type="EMBL" id="NOU79484.1"/>
    </source>
</evidence>
<feature type="domain" description="NAD-dependent epimerase/dehydratase" evidence="1">
    <location>
        <begin position="9"/>
        <end position="238"/>
    </location>
</feature>
<keyword evidence="3" id="KW-1185">Reference proteome</keyword>
<name>A0ABX1YG87_9BACL</name>
<dbReference type="SUPFAM" id="SSF51735">
    <property type="entry name" value="NAD(P)-binding Rossmann-fold domains"/>
    <property type="match status" value="1"/>
</dbReference>